<protein>
    <submittedName>
        <fullName evidence="3">Uncharacterized protein</fullName>
    </submittedName>
</protein>
<sequence length="52" mass="5779">MHPHPLDPEGSIWYSQICALVVRAAIKPQCKTKAENKAMLTIKLVCVRKSAC</sequence>
<dbReference type="Pfam" id="PF04627">
    <property type="entry name" value="ATP-synt_Eps"/>
    <property type="match status" value="1"/>
</dbReference>
<dbReference type="GO" id="GO:0045259">
    <property type="term" value="C:proton-transporting ATP synthase complex"/>
    <property type="evidence" value="ECO:0007669"/>
    <property type="project" value="UniProtKB-KW"/>
</dbReference>
<reference evidence="3" key="1">
    <citation type="submission" date="2025-08" db="UniProtKB">
        <authorList>
            <consortium name="Ensembl"/>
        </authorList>
    </citation>
    <scope>IDENTIFICATION</scope>
</reference>
<accession>A0A8B9NZS0</accession>
<name>A0A8B9NZS0_APTOW</name>
<comment type="similarity">
    <text evidence="1">Belongs to the eukaryotic ATPase epsilon family.</text>
</comment>
<keyword evidence="2" id="KW-0066">ATP synthesis</keyword>
<organism evidence="3 4">
    <name type="scientific">Apteryx owenii</name>
    <name type="common">Little spotted kiwi</name>
    <dbReference type="NCBI Taxonomy" id="8824"/>
    <lineage>
        <taxon>Eukaryota</taxon>
        <taxon>Metazoa</taxon>
        <taxon>Chordata</taxon>
        <taxon>Craniata</taxon>
        <taxon>Vertebrata</taxon>
        <taxon>Euteleostomi</taxon>
        <taxon>Archelosauria</taxon>
        <taxon>Archosauria</taxon>
        <taxon>Dinosauria</taxon>
        <taxon>Saurischia</taxon>
        <taxon>Theropoda</taxon>
        <taxon>Coelurosauria</taxon>
        <taxon>Aves</taxon>
        <taxon>Palaeognathae</taxon>
        <taxon>Apterygiformes</taxon>
        <taxon>Apterygidae</taxon>
        <taxon>Apteryx</taxon>
    </lineage>
</organism>
<dbReference type="Gene3D" id="1.10.1620.20">
    <property type="entry name" value="ATP synthase, F1 complex, epsilon subunit superfamily, mitochondrial"/>
    <property type="match status" value="1"/>
</dbReference>
<keyword evidence="4" id="KW-1185">Reference proteome</keyword>
<dbReference type="Ensembl" id="ENSAOWT00000005487.1">
    <property type="protein sequence ID" value="ENSAOWP00000004824.1"/>
    <property type="gene ID" value="ENSAOWG00000003340.1"/>
</dbReference>
<evidence type="ECO:0000256" key="1">
    <source>
        <dbReference type="ARBA" id="ARBA00009502"/>
    </source>
</evidence>
<evidence type="ECO:0000256" key="2">
    <source>
        <dbReference type="ARBA" id="ARBA00023196"/>
    </source>
</evidence>
<keyword evidence="2" id="KW-0139">CF(1)</keyword>
<evidence type="ECO:0000313" key="4">
    <source>
        <dbReference type="Proteomes" id="UP000694424"/>
    </source>
</evidence>
<dbReference type="InterPro" id="IPR036742">
    <property type="entry name" value="ATP_synth_F1_esu_sf_mt"/>
</dbReference>
<evidence type="ECO:0000313" key="3">
    <source>
        <dbReference type="Ensembl" id="ENSAOWP00000004824.1"/>
    </source>
</evidence>
<dbReference type="Proteomes" id="UP000694424">
    <property type="component" value="Unplaced"/>
</dbReference>
<proteinExistence type="inferred from homology"/>
<reference evidence="3" key="2">
    <citation type="submission" date="2025-09" db="UniProtKB">
        <authorList>
            <consortium name="Ensembl"/>
        </authorList>
    </citation>
    <scope>IDENTIFICATION</scope>
</reference>
<dbReference type="GO" id="GO:0005743">
    <property type="term" value="C:mitochondrial inner membrane"/>
    <property type="evidence" value="ECO:0007669"/>
    <property type="project" value="InterPro"/>
</dbReference>
<dbReference type="GO" id="GO:0046933">
    <property type="term" value="F:proton-transporting ATP synthase activity, rotational mechanism"/>
    <property type="evidence" value="ECO:0007669"/>
    <property type="project" value="InterPro"/>
</dbReference>
<dbReference type="InterPro" id="IPR006721">
    <property type="entry name" value="ATP_synth_F1_esu_mt"/>
</dbReference>
<dbReference type="SUPFAM" id="SSF48690">
    <property type="entry name" value="Epsilon subunit of mitochondrial F1F0-ATP synthase"/>
    <property type="match status" value="1"/>
</dbReference>
<dbReference type="AlphaFoldDB" id="A0A8B9NZS0"/>